<dbReference type="Pfam" id="PF00664">
    <property type="entry name" value="ABC_membrane"/>
    <property type="match status" value="1"/>
</dbReference>
<dbReference type="AlphaFoldDB" id="A0AA89BVY4"/>
<feature type="transmembrane region" description="Helical" evidence="12">
    <location>
        <begin position="237"/>
        <end position="257"/>
    </location>
</feature>
<evidence type="ECO:0000256" key="6">
    <source>
        <dbReference type="ARBA" id="ARBA00022840"/>
    </source>
</evidence>
<dbReference type="GO" id="GO:0005524">
    <property type="term" value="F:ATP binding"/>
    <property type="evidence" value="ECO:0007669"/>
    <property type="project" value="UniProtKB-KW"/>
</dbReference>
<dbReference type="InterPro" id="IPR017871">
    <property type="entry name" value="ABC_transporter-like_CS"/>
</dbReference>
<gene>
    <name evidence="15" type="ORF">FSP39_015479</name>
</gene>
<dbReference type="EMBL" id="VSWD01000013">
    <property type="protein sequence ID" value="KAK3084563.1"/>
    <property type="molecule type" value="Genomic_DNA"/>
</dbReference>
<dbReference type="InterPro" id="IPR027417">
    <property type="entry name" value="P-loop_NTPase"/>
</dbReference>
<feature type="domain" description="ABC transmembrane type-1" evidence="14">
    <location>
        <begin position="201"/>
        <end position="429"/>
    </location>
</feature>
<dbReference type="GO" id="GO:0016020">
    <property type="term" value="C:membrane"/>
    <property type="evidence" value="ECO:0007669"/>
    <property type="project" value="InterPro"/>
</dbReference>
<dbReference type="Gene3D" id="1.20.1560.10">
    <property type="entry name" value="ABC transporter type 1, transmembrane domain"/>
    <property type="match status" value="2"/>
</dbReference>
<comment type="subcellular location">
    <subcellularLocation>
        <location evidence="1">Endomembrane system</location>
        <topology evidence="1">Multi-pass membrane protein</topology>
    </subcellularLocation>
</comment>
<dbReference type="GO" id="GO:0015421">
    <property type="term" value="F:ABC-type oligopeptide transporter activity"/>
    <property type="evidence" value="ECO:0007669"/>
    <property type="project" value="TreeGrafter"/>
</dbReference>
<evidence type="ECO:0000256" key="12">
    <source>
        <dbReference type="SAM" id="Phobius"/>
    </source>
</evidence>
<dbReference type="SUPFAM" id="SSF52540">
    <property type="entry name" value="P-loop containing nucleoside triphosphate hydrolases"/>
    <property type="match status" value="1"/>
</dbReference>
<feature type="transmembrane region" description="Helical" evidence="12">
    <location>
        <begin position="86"/>
        <end position="104"/>
    </location>
</feature>
<feature type="transmembrane region" description="Helical" evidence="12">
    <location>
        <begin position="340"/>
        <end position="358"/>
    </location>
</feature>
<keyword evidence="10 12" id="KW-0472">Membrane</keyword>
<keyword evidence="7" id="KW-0653">Protein transport</keyword>
<evidence type="ECO:0000313" key="16">
    <source>
        <dbReference type="Proteomes" id="UP001186944"/>
    </source>
</evidence>
<feature type="domain" description="ABC transporter" evidence="13">
    <location>
        <begin position="473"/>
        <end position="711"/>
    </location>
</feature>
<dbReference type="PIRSF" id="PIRSF002773">
    <property type="entry name" value="ABC_prm/ATPase_B"/>
    <property type="match status" value="1"/>
</dbReference>
<dbReference type="FunFam" id="3.40.50.300:FF:000140">
    <property type="entry name" value="Lipid A export ATP-binding/permease protein MsbA"/>
    <property type="match status" value="1"/>
</dbReference>
<feature type="compositionally biased region" description="Low complexity" evidence="11">
    <location>
        <begin position="761"/>
        <end position="779"/>
    </location>
</feature>
<feature type="transmembrane region" description="Helical" evidence="12">
    <location>
        <begin position="7"/>
        <end position="28"/>
    </location>
</feature>
<feature type="region of interest" description="Disordered" evidence="11">
    <location>
        <begin position="722"/>
        <end position="741"/>
    </location>
</feature>
<keyword evidence="5" id="KW-0547">Nucleotide-binding</keyword>
<dbReference type="InterPro" id="IPR011527">
    <property type="entry name" value="ABC1_TM_dom"/>
</dbReference>
<keyword evidence="16" id="KW-1185">Reference proteome</keyword>
<dbReference type="InterPro" id="IPR003439">
    <property type="entry name" value="ABC_transporter-like_ATP-bd"/>
</dbReference>
<reference evidence="15" key="1">
    <citation type="submission" date="2019-08" db="EMBL/GenBank/DDBJ databases">
        <title>The improved chromosome-level genome for the pearl oyster Pinctada fucata martensii using PacBio sequencing and Hi-C.</title>
        <authorList>
            <person name="Zheng Z."/>
        </authorList>
    </citation>
    <scope>NUCLEOTIDE SEQUENCE</scope>
    <source>
        <strain evidence="15">ZZ-2019</strain>
        <tissue evidence="15">Adductor muscle</tissue>
    </source>
</reference>
<dbReference type="InterPro" id="IPR036640">
    <property type="entry name" value="ABC1_TM_sf"/>
</dbReference>
<proteinExistence type="inferred from homology"/>
<keyword evidence="3" id="KW-0813">Transport</keyword>
<keyword evidence="9 12" id="KW-1133">Transmembrane helix</keyword>
<dbReference type="PROSITE" id="PS00211">
    <property type="entry name" value="ABC_TRANSPORTER_1"/>
    <property type="match status" value="1"/>
</dbReference>
<dbReference type="PANTHER" id="PTHR43394">
    <property type="entry name" value="ATP-DEPENDENT PERMEASE MDL1, MITOCHONDRIAL"/>
    <property type="match status" value="1"/>
</dbReference>
<dbReference type="Pfam" id="PF00005">
    <property type="entry name" value="ABC_tran"/>
    <property type="match status" value="1"/>
</dbReference>
<evidence type="ECO:0000256" key="8">
    <source>
        <dbReference type="ARBA" id="ARBA00022967"/>
    </source>
</evidence>
<evidence type="ECO:0000259" key="13">
    <source>
        <dbReference type="PROSITE" id="PS50893"/>
    </source>
</evidence>
<dbReference type="Proteomes" id="UP001186944">
    <property type="component" value="Unassembled WGS sequence"/>
</dbReference>
<comment type="caution">
    <text evidence="15">The sequence shown here is derived from an EMBL/GenBank/DDBJ whole genome shotgun (WGS) entry which is preliminary data.</text>
</comment>
<dbReference type="PROSITE" id="PS50893">
    <property type="entry name" value="ABC_TRANSPORTER_2"/>
    <property type="match status" value="1"/>
</dbReference>
<dbReference type="CDD" id="cd03249">
    <property type="entry name" value="ABC_MTABC3_MDL1_MDL2"/>
    <property type="match status" value="1"/>
</dbReference>
<comment type="similarity">
    <text evidence="2">Belongs to the ABC transporter superfamily. ABCB family. MHC peptide exporter (TC 3.A.1.209) subfamily.</text>
</comment>
<dbReference type="InterPro" id="IPR003593">
    <property type="entry name" value="AAA+_ATPase"/>
</dbReference>
<evidence type="ECO:0000256" key="11">
    <source>
        <dbReference type="SAM" id="MobiDB-lite"/>
    </source>
</evidence>
<dbReference type="Gene3D" id="3.40.50.300">
    <property type="entry name" value="P-loop containing nucleotide triphosphate hydrolases"/>
    <property type="match status" value="1"/>
</dbReference>
<evidence type="ECO:0000313" key="15">
    <source>
        <dbReference type="EMBL" id="KAK3084563.1"/>
    </source>
</evidence>
<keyword evidence="8" id="KW-1278">Translocase</keyword>
<name>A0AA89BVY4_PINIB</name>
<evidence type="ECO:0000259" key="14">
    <source>
        <dbReference type="PROSITE" id="PS50929"/>
    </source>
</evidence>
<dbReference type="GO" id="GO:0016887">
    <property type="term" value="F:ATP hydrolysis activity"/>
    <property type="evidence" value="ECO:0007669"/>
    <property type="project" value="InterPro"/>
</dbReference>
<accession>A0AA89BVY4</accession>
<keyword evidence="4 12" id="KW-0812">Transmembrane</keyword>
<dbReference type="GO" id="GO:0012505">
    <property type="term" value="C:endomembrane system"/>
    <property type="evidence" value="ECO:0007669"/>
    <property type="project" value="UniProtKB-SubCell"/>
</dbReference>
<protein>
    <recommendedName>
        <fullName evidence="17">ATP-binding cassette sub-family B member 9</fullName>
    </recommendedName>
</protein>
<dbReference type="SUPFAM" id="SSF90123">
    <property type="entry name" value="ABC transporter transmembrane region"/>
    <property type="match status" value="1"/>
</dbReference>
<keyword evidence="7" id="KW-0571">Peptide transport</keyword>
<evidence type="ECO:0000256" key="10">
    <source>
        <dbReference type="ARBA" id="ARBA00023136"/>
    </source>
</evidence>
<feature type="transmembrane region" description="Helical" evidence="12">
    <location>
        <begin position="197"/>
        <end position="217"/>
    </location>
</feature>
<feature type="transmembrane region" description="Helical" evidence="12">
    <location>
        <begin position="48"/>
        <end position="74"/>
    </location>
</feature>
<dbReference type="InterPro" id="IPR039421">
    <property type="entry name" value="Type_1_exporter"/>
</dbReference>
<feature type="transmembrane region" description="Helical" evidence="12">
    <location>
        <begin position="116"/>
        <end position="137"/>
    </location>
</feature>
<evidence type="ECO:0008006" key="17">
    <source>
        <dbReference type="Google" id="ProtNLM"/>
    </source>
</evidence>
<evidence type="ECO:0000256" key="4">
    <source>
        <dbReference type="ARBA" id="ARBA00022692"/>
    </source>
</evidence>
<dbReference type="PANTHER" id="PTHR43394:SF19">
    <property type="entry name" value="ABC TRANSPORTER B FAMILY"/>
    <property type="match status" value="1"/>
</dbReference>
<evidence type="ECO:0000256" key="5">
    <source>
        <dbReference type="ARBA" id="ARBA00022741"/>
    </source>
</evidence>
<keyword evidence="6" id="KW-0067">ATP-binding</keyword>
<sequence length="779" mass="87519">MKKILSLLLVIAFDICDLCISTIIYGHLNDVRHQFKLGLFHYKYSESMFDIWIFGFLRFLFYLGTILGVVCSPLESVRRLQKSTRISVIVVVSFCMYSIVKLLYVSETDVLKDKWFWIMFSYSFASSIWLFFHLLILRRIDVSVSASSKVLINEDPVSDRAALVDDSSNSDEEDNEISKEKKKVSILQLLSHSKPDLVFLLLGFLFLTISSVGEIFIPFFTGNVIDSIVIEKSQSAFVRNIVIMSVISFISAIAGGLRSGTFTFTMARLNIRVRNLLFTSIVKQEIGFFDKNKTGDITSRLTTDTTVMSDTVSLNVNIFLRSLIKGIGTVFFMFKLSWRLSLLTVVGIPIVVFVSELYGKYYQELSEKVQDSLAKANHVAEEVISTIRTVRSFANEDGERERYKKAMDDTYKLNKKQAIAFMGYRWCTQEIGGVYTGLMQAVGASAKVFEYIQRKPEIENNGTMAPGKFNGKIEFDGVNFAYPTRGDSLVLKNVSFTVNPGEVVALVGPSGGGKSSCINLMQHFYTEQSGRILIDSIPINQYEHKYLHSKISMVGQEPVLYARSVADNIRYGMSDGAADDSRVEHVAKMANAHLFVTEMKDKYKTECGEKGTQLSGGQKQRIAIARALIRDPAILLLDEATSALDSESEHVVQQAIYQNLGGRTVIIIAHRLSTVEKADRIIVIDHGQVVEQGTHAQLLSHNGMYSKLVQRQLLGFDEKVIPKERSQTTTNNSADEGKQSYYATPPIHHFRRTPSPGYEFHSPSSHDSASHSLHSYMDK</sequence>
<evidence type="ECO:0000256" key="2">
    <source>
        <dbReference type="ARBA" id="ARBA00006493"/>
    </source>
</evidence>
<evidence type="ECO:0000256" key="7">
    <source>
        <dbReference type="ARBA" id="ARBA00022856"/>
    </source>
</evidence>
<organism evidence="15 16">
    <name type="scientific">Pinctada imbricata</name>
    <name type="common">Atlantic pearl-oyster</name>
    <name type="synonym">Pinctada martensii</name>
    <dbReference type="NCBI Taxonomy" id="66713"/>
    <lineage>
        <taxon>Eukaryota</taxon>
        <taxon>Metazoa</taxon>
        <taxon>Spiralia</taxon>
        <taxon>Lophotrochozoa</taxon>
        <taxon>Mollusca</taxon>
        <taxon>Bivalvia</taxon>
        <taxon>Autobranchia</taxon>
        <taxon>Pteriomorphia</taxon>
        <taxon>Pterioida</taxon>
        <taxon>Pterioidea</taxon>
        <taxon>Pteriidae</taxon>
        <taxon>Pinctada</taxon>
    </lineage>
</organism>
<dbReference type="SMART" id="SM00382">
    <property type="entry name" value="AAA"/>
    <property type="match status" value="1"/>
</dbReference>
<evidence type="ECO:0000256" key="3">
    <source>
        <dbReference type="ARBA" id="ARBA00022448"/>
    </source>
</evidence>
<dbReference type="PROSITE" id="PS50929">
    <property type="entry name" value="ABC_TM1F"/>
    <property type="match status" value="1"/>
</dbReference>
<feature type="region of interest" description="Disordered" evidence="11">
    <location>
        <begin position="746"/>
        <end position="779"/>
    </location>
</feature>
<evidence type="ECO:0000256" key="9">
    <source>
        <dbReference type="ARBA" id="ARBA00022989"/>
    </source>
</evidence>
<evidence type="ECO:0000256" key="1">
    <source>
        <dbReference type="ARBA" id="ARBA00004127"/>
    </source>
</evidence>